<reference evidence="2 3" key="1">
    <citation type="journal article" date="2015" name="Int. J. Syst. Evol. Microbiol.">
        <title>Carboxylicivirga linearis sp. nov., isolated from a sea cucumber culture pond.</title>
        <authorList>
            <person name="Wang F.Q."/>
            <person name="Zhou Y.X."/>
            <person name="Lin X.Z."/>
            <person name="Chen G.J."/>
            <person name="Du Z.J."/>
        </authorList>
    </citation>
    <scope>NUCLEOTIDE SEQUENCE [LARGE SCALE GENOMIC DNA]</scope>
    <source>
        <strain evidence="2 3">FB218</strain>
    </source>
</reference>
<proteinExistence type="predicted"/>
<organism evidence="2 3">
    <name type="scientific">Carboxylicivirga linearis</name>
    <dbReference type="NCBI Taxonomy" id="1628157"/>
    <lineage>
        <taxon>Bacteria</taxon>
        <taxon>Pseudomonadati</taxon>
        <taxon>Bacteroidota</taxon>
        <taxon>Bacteroidia</taxon>
        <taxon>Marinilabiliales</taxon>
        <taxon>Marinilabiliaceae</taxon>
        <taxon>Carboxylicivirga</taxon>
    </lineage>
</organism>
<keyword evidence="1" id="KW-0175">Coiled coil</keyword>
<evidence type="ECO:0000313" key="2">
    <source>
        <dbReference type="EMBL" id="MBS2100418.1"/>
    </source>
</evidence>
<feature type="coiled-coil region" evidence="1">
    <location>
        <begin position="6"/>
        <end position="36"/>
    </location>
</feature>
<comment type="caution">
    <text evidence="2">The sequence shown here is derived from an EMBL/GenBank/DDBJ whole genome shotgun (WGS) entry which is preliminary data.</text>
</comment>
<sequence>MDIAEKKVSELTAEELEQILADKKQKEAESRIKKREAYEGIRADVVKRIEDKVRKVTEEVYGLFTFVNDETDAFKKIMSEYGQLLREDQLSFRLAENNFKIEVKTNKVKGFDERADVAASRLIEFLQNWISNRDKGTDDPMYQLAMTLLERNKYGDLDYKSISKLYDLETKFNNDEYTDIMSLFKESNVVETTATNFYFFEKTKQGVWKKLEPSFNRL</sequence>
<gene>
    <name evidence="2" type="ORF">KEM10_19185</name>
</gene>
<dbReference type="InterPro" id="IPR021505">
    <property type="entry name" value="Phage_B3_Orf6"/>
</dbReference>
<keyword evidence="3" id="KW-1185">Reference proteome</keyword>
<dbReference type="EMBL" id="JAGUCO010000023">
    <property type="protein sequence ID" value="MBS2100418.1"/>
    <property type="molecule type" value="Genomic_DNA"/>
</dbReference>
<dbReference type="Pfam" id="PF11363">
    <property type="entry name" value="DUF3164"/>
    <property type="match status" value="1"/>
</dbReference>
<accession>A0ABS5JZY2</accession>
<name>A0ABS5JZY2_9BACT</name>
<dbReference type="Proteomes" id="UP000708576">
    <property type="component" value="Unassembled WGS sequence"/>
</dbReference>
<evidence type="ECO:0000256" key="1">
    <source>
        <dbReference type="SAM" id="Coils"/>
    </source>
</evidence>
<evidence type="ECO:0000313" key="3">
    <source>
        <dbReference type="Proteomes" id="UP000708576"/>
    </source>
</evidence>
<dbReference type="RefSeq" id="WP_212218216.1">
    <property type="nucleotide sequence ID" value="NZ_JAGUCO010000023.1"/>
</dbReference>
<protein>
    <submittedName>
        <fullName evidence="2">DUF3164 family protein</fullName>
    </submittedName>
</protein>